<proteinExistence type="predicted"/>
<feature type="compositionally biased region" description="Low complexity" evidence="1">
    <location>
        <begin position="184"/>
        <end position="201"/>
    </location>
</feature>
<sequence>LEHNDSHLTKTDAIQTFSTLSMIDENLTPLSTFRLKRQLATSSLDSPDLYADNNSVSSTTESESIGSLLDHIDDDNDDDDANGHNQKHQQILNNGIENENTIHQLIQTLNDDAHIKRSSYNESERTDSGIGGGLSIQDSGSWKFSTYEFQKSSPDKISIPEHFDSINIRKVPSLLSLLTQSSSISRSSSSSSSSSNENSNSELKQFPSNVISIPIYNSNYDSTTIHDSSLLKKAG</sequence>
<dbReference type="EMBL" id="CAJOBA010051796">
    <property type="protein sequence ID" value="CAF4248521.1"/>
    <property type="molecule type" value="Genomic_DNA"/>
</dbReference>
<dbReference type="Proteomes" id="UP000677228">
    <property type="component" value="Unassembled WGS sequence"/>
</dbReference>
<name>A0A8S2TAK3_9BILA</name>
<evidence type="ECO:0000256" key="1">
    <source>
        <dbReference type="SAM" id="MobiDB-lite"/>
    </source>
</evidence>
<feature type="non-terminal residue" evidence="3">
    <location>
        <position position="235"/>
    </location>
</feature>
<organism evidence="3 4">
    <name type="scientific">Didymodactylos carnosus</name>
    <dbReference type="NCBI Taxonomy" id="1234261"/>
    <lineage>
        <taxon>Eukaryota</taxon>
        <taxon>Metazoa</taxon>
        <taxon>Spiralia</taxon>
        <taxon>Gnathifera</taxon>
        <taxon>Rotifera</taxon>
        <taxon>Eurotatoria</taxon>
        <taxon>Bdelloidea</taxon>
        <taxon>Philodinida</taxon>
        <taxon>Philodinidae</taxon>
        <taxon>Didymodactylos</taxon>
    </lineage>
</organism>
<comment type="caution">
    <text evidence="3">The sequence shown here is derived from an EMBL/GenBank/DDBJ whole genome shotgun (WGS) entry which is preliminary data.</text>
</comment>
<feature type="compositionally biased region" description="Low complexity" evidence="1">
    <location>
        <begin position="53"/>
        <end position="64"/>
    </location>
</feature>
<feature type="non-terminal residue" evidence="3">
    <location>
        <position position="1"/>
    </location>
</feature>
<accession>A0A8S2TAK3</accession>
<evidence type="ECO:0000313" key="4">
    <source>
        <dbReference type="Proteomes" id="UP000682733"/>
    </source>
</evidence>
<evidence type="ECO:0000313" key="2">
    <source>
        <dbReference type="EMBL" id="CAF1454387.1"/>
    </source>
</evidence>
<dbReference type="EMBL" id="CAJNOK010029952">
    <property type="protein sequence ID" value="CAF1454387.1"/>
    <property type="molecule type" value="Genomic_DNA"/>
</dbReference>
<protein>
    <submittedName>
        <fullName evidence="3">Uncharacterized protein</fullName>
    </submittedName>
</protein>
<reference evidence="3" key="1">
    <citation type="submission" date="2021-02" db="EMBL/GenBank/DDBJ databases">
        <authorList>
            <person name="Nowell W R."/>
        </authorList>
    </citation>
    <scope>NUCLEOTIDE SEQUENCE</scope>
</reference>
<evidence type="ECO:0000313" key="3">
    <source>
        <dbReference type="EMBL" id="CAF4248521.1"/>
    </source>
</evidence>
<dbReference type="AlphaFoldDB" id="A0A8S2TAK3"/>
<feature type="region of interest" description="Disordered" evidence="1">
    <location>
        <begin position="45"/>
        <end position="86"/>
    </location>
</feature>
<gene>
    <name evidence="2" type="ORF">OVA965_LOCUS34969</name>
    <name evidence="3" type="ORF">TMI583_LOCUS35917</name>
</gene>
<feature type="region of interest" description="Disordered" evidence="1">
    <location>
        <begin position="184"/>
        <end position="204"/>
    </location>
</feature>
<dbReference type="Proteomes" id="UP000682733">
    <property type="component" value="Unassembled WGS sequence"/>
</dbReference>